<evidence type="ECO:0000256" key="7">
    <source>
        <dbReference type="SAM" id="MobiDB-lite"/>
    </source>
</evidence>
<evidence type="ECO:0000256" key="6">
    <source>
        <dbReference type="ARBA" id="ARBA00022841"/>
    </source>
</evidence>
<dbReference type="GO" id="GO:0042597">
    <property type="term" value="C:periplasmic space"/>
    <property type="evidence" value="ECO:0007669"/>
    <property type="project" value="UniProtKB-SubCell"/>
</dbReference>
<dbReference type="Pfam" id="PF16822">
    <property type="entry name" value="ALGX"/>
    <property type="match status" value="1"/>
</dbReference>
<gene>
    <name evidence="9" type="ORF">D9R14_01150</name>
</gene>
<evidence type="ECO:0000313" key="9">
    <source>
        <dbReference type="EMBL" id="RLP81638.1"/>
    </source>
</evidence>
<feature type="compositionally biased region" description="Pro residues" evidence="7">
    <location>
        <begin position="365"/>
        <end position="379"/>
    </location>
</feature>
<keyword evidence="5" id="KW-0574">Periplasm</keyword>
<dbReference type="InterPro" id="IPR031811">
    <property type="entry name" value="ALGX/ALGJ_SGNH-like"/>
</dbReference>
<dbReference type="AlphaFoldDB" id="A0A3L7AQ92"/>
<evidence type="ECO:0000259" key="8">
    <source>
        <dbReference type="Pfam" id="PF16822"/>
    </source>
</evidence>
<sequence length="379" mass="42346">MPLLMAFRRYWAFVFFAVLTLPTFGLVLPDLPAPARTVIEPEAHWWERAAERLDPWINNVFGFRGAVLVAHGTYEKWLGTTGSRRVLVGEKGQLFIKDQQALEQSVGQLVRPAMVRELADVATMLDAEMRRLGGTFVMFVPPNGATVNYELLPEYARNRRTSPTEYDLLRDEMKARGLAFVDVRPVIQAGKAGGPVQFLLDSHWNHRGSLLAYNAVMAAVGRLDLAVDPADAIGPPRPNMRGDLLRIMGSTKPDFPDVVYPLKAPYDGRQNLTPIEGVMPAADPKDPFPPHAQETGRPGPRVMLIGDSYTQHFWSGYLAQRTSAFAWMHHRNCRFDLNAVDRFKPDILIFAPSERFMPCRGAPERNPPPAAATPPRVSP</sequence>
<keyword evidence="3" id="KW-0808">Transferase</keyword>
<organism evidence="9 10">
    <name type="scientific">Xanthobacter tagetidis</name>
    <dbReference type="NCBI Taxonomy" id="60216"/>
    <lineage>
        <taxon>Bacteria</taxon>
        <taxon>Pseudomonadati</taxon>
        <taxon>Pseudomonadota</taxon>
        <taxon>Alphaproteobacteria</taxon>
        <taxon>Hyphomicrobiales</taxon>
        <taxon>Xanthobacteraceae</taxon>
        <taxon>Xanthobacter</taxon>
    </lineage>
</organism>
<keyword evidence="6" id="KW-0016">Alginate biosynthesis</keyword>
<dbReference type="GO" id="GO:0042121">
    <property type="term" value="P:alginic acid biosynthetic process"/>
    <property type="evidence" value="ECO:0007669"/>
    <property type="project" value="UniProtKB-UniPathway"/>
</dbReference>
<dbReference type="OrthoDB" id="175771at2"/>
<accession>A0A3L7AQ92</accession>
<proteinExistence type="predicted"/>
<protein>
    <recommendedName>
        <fullName evidence="8">AlgX/AlgJ SGNH hydrolase-like domain-containing protein</fullName>
    </recommendedName>
</protein>
<reference evidence="9 10" key="1">
    <citation type="submission" date="2018-10" db="EMBL/GenBank/DDBJ databases">
        <title>Xanthobacter tagetidis genome sequencing and assembly.</title>
        <authorList>
            <person name="Maclea K.S."/>
            <person name="Goen A.E."/>
            <person name="Fatima S.A."/>
        </authorList>
    </citation>
    <scope>NUCLEOTIDE SEQUENCE [LARGE SCALE GENOMIC DNA]</scope>
    <source>
        <strain evidence="9 10">ATCC 700314</strain>
    </source>
</reference>
<dbReference type="EMBL" id="RCTF01000001">
    <property type="protein sequence ID" value="RLP81638.1"/>
    <property type="molecule type" value="Genomic_DNA"/>
</dbReference>
<evidence type="ECO:0000256" key="2">
    <source>
        <dbReference type="ARBA" id="ARBA00005182"/>
    </source>
</evidence>
<evidence type="ECO:0000256" key="1">
    <source>
        <dbReference type="ARBA" id="ARBA00004418"/>
    </source>
</evidence>
<dbReference type="RefSeq" id="WP_121621453.1">
    <property type="nucleotide sequence ID" value="NZ_JACIIW010000004.1"/>
</dbReference>
<keyword evidence="4" id="KW-0732">Signal</keyword>
<evidence type="ECO:0000256" key="5">
    <source>
        <dbReference type="ARBA" id="ARBA00022764"/>
    </source>
</evidence>
<comment type="subcellular location">
    <subcellularLocation>
        <location evidence="1">Periplasm</location>
    </subcellularLocation>
</comment>
<dbReference type="Proteomes" id="UP000269692">
    <property type="component" value="Unassembled WGS sequence"/>
</dbReference>
<evidence type="ECO:0000256" key="4">
    <source>
        <dbReference type="ARBA" id="ARBA00022729"/>
    </source>
</evidence>
<evidence type="ECO:0000256" key="3">
    <source>
        <dbReference type="ARBA" id="ARBA00022679"/>
    </source>
</evidence>
<comment type="pathway">
    <text evidence="2">Glycan biosynthesis; alginate biosynthesis.</text>
</comment>
<feature type="region of interest" description="Disordered" evidence="7">
    <location>
        <begin position="359"/>
        <end position="379"/>
    </location>
</feature>
<name>A0A3L7AQ92_9HYPH</name>
<keyword evidence="10" id="KW-1185">Reference proteome</keyword>
<evidence type="ECO:0000313" key="10">
    <source>
        <dbReference type="Proteomes" id="UP000269692"/>
    </source>
</evidence>
<comment type="caution">
    <text evidence="9">The sequence shown here is derived from an EMBL/GenBank/DDBJ whole genome shotgun (WGS) entry which is preliminary data.</text>
</comment>
<feature type="domain" description="AlgX/AlgJ SGNH hydrolase-like" evidence="8">
    <location>
        <begin position="86"/>
        <end position="321"/>
    </location>
</feature>
<dbReference type="UniPathway" id="UPA00286"/>
<dbReference type="GO" id="GO:0016740">
    <property type="term" value="F:transferase activity"/>
    <property type="evidence" value="ECO:0007669"/>
    <property type="project" value="UniProtKB-KW"/>
</dbReference>